<accession>A0A371DPF4</accession>
<sequence length="259" mass="28943">MEHMQGFGSAFGVRATAPEYRVAELAALSVVTVDLSSSSGAPAMFTRQSLRAILGGNVMKALAVRIGKPTPLALQYDMETYLCATWSRYTWLPQGPGMHGLLTSDLEIRNDAAGHKLVFLYYGRYRLTNLKNPLTKEEWAALPESVKLSYINQKLRQLGKELPKGHAPARDDVRRRYDNGTFLAPCVRLECIEFDVEFYSQLVEKGTEYLQHLEVTSTEQQDLSSSPSKRRRISSRQDSPAPDPGSEAVSPHNIDDMYA</sequence>
<feature type="domain" description="DUF6697" evidence="2">
    <location>
        <begin position="44"/>
        <end position="205"/>
    </location>
</feature>
<evidence type="ECO:0000313" key="4">
    <source>
        <dbReference type="Proteomes" id="UP000256964"/>
    </source>
</evidence>
<reference evidence="3 4" key="1">
    <citation type="journal article" date="2018" name="Biotechnol. Biofuels">
        <title>Integrative visual omics of the white-rot fungus Polyporus brumalis exposes the biotechnological potential of its oxidative enzymes for delignifying raw plant biomass.</title>
        <authorList>
            <person name="Miyauchi S."/>
            <person name="Rancon A."/>
            <person name="Drula E."/>
            <person name="Hage H."/>
            <person name="Chaduli D."/>
            <person name="Favel A."/>
            <person name="Grisel S."/>
            <person name="Henrissat B."/>
            <person name="Herpoel-Gimbert I."/>
            <person name="Ruiz-Duenas F.J."/>
            <person name="Chevret D."/>
            <person name="Hainaut M."/>
            <person name="Lin J."/>
            <person name="Wang M."/>
            <person name="Pangilinan J."/>
            <person name="Lipzen A."/>
            <person name="Lesage-Meessen L."/>
            <person name="Navarro D."/>
            <person name="Riley R."/>
            <person name="Grigoriev I.V."/>
            <person name="Zhou S."/>
            <person name="Raouche S."/>
            <person name="Rosso M.N."/>
        </authorList>
    </citation>
    <scope>NUCLEOTIDE SEQUENCE [LARGE SCALE GENOMIC DNA]</scope>
    <source>
        <strain evidence="3 4">BRFM 1820</strain>
    </source>
</reference>
<dbReference type="InterPro" id="IPR046520">
    <property type="entry name" value="DUF6697"/>
</dbReference>
<dbReference type="AlphaFoldDB" id="A0A371DPF4"/>
<dbReference type="STRING" id="139420.A0A371DPF4"/>
<dbReference type="OrthoDB" id="2716918at2759"/>
<name>A0A371DPF4_9APHY</name>
<dbReference type="EMBL" id="KZ857384">
    <property type="protein sequence ID" value="RDX54409.1"/>
    <property type="molecule type" value="Genomic_DNA"/>
</dbReference>
<evidence type="ECO:0000313" key="3">
    <source>
        <dbReference type="EMBL" id="RDX54409.1"/>
    </source>
</evidence>
<dbReference type="Proteomes" id="UP000256964">
    <property type="component" value="Unassembled WGS sequence"/>
</dbReference>
<organism evidence="3 4">
    <name type="scientific">Lentinus brumalis</name>
    <dbReference type="NCBI Taxonomy" id="2498619"/>
    <lineage>
        <taxon>Eukaryota</taxon>
        <taxon>Fungi</taxon>
        <taxon>Dikarya</taxon>
        <taxon>Basidiomycota</taxon>
        <taxon>Agaricomycotina</taxon>
        <taxon>Agaricomycetes</taxon>
        <taxon>Polyporales</taxon>
        <taxon>Polyporaceae</taxon>
        <taxon>Lentinus</taxon>
    </lineage>
</organism>
<feature type="region of interest" description="Disordered" evidence="1">
    <location>
        <begin position="216"/>
        <end position="259"/>
    </location>
</feature>
<protein>
    <recommendedName>
        <fullName evidence="2">DUF6697 domain-containing protein</fullName>
    </recommendedName>
</protein>
<evidence type="ECO:0000259" key="2">
    <source>
        <dbReference type="Pfam" id="PF20411"/>
    </source>
</evidence>
<keyword evidence="4" id="KW-1185">Reference proteome</keyword>
<evidence type="ECO:0000256" key="1">
    <source>
        <dbReference type="SAM" id="MobiDB-lite"/>
    </source>
</evidence>
<dbReference type="Pfam" id="PF20411">
    <property type="entry name" value="DUF6697"/>
    <property type="match status" value="1"/>
</dbReference>
<proteinExistence type="predicted"/>
<gene>
    <name evidence="3" type="ORF">OH76DRAFT_958835</name>
</gene>